<dbReference type="SUPFAM" id="SSF56672">
    <property type="entry name" value="DNA/RNA polymerases"/>
    <property type="match status" value="1"/>
</dbReference>
<proteinExistence type="predicted"/>
<accession>A0A5B6W730</accession>
<protein>
    <submittedName>
        <fullName evidence="1">RNA-directed DNA polymerase-like protein</fullName>
    </submittedName>
</protein>
<dbReference type="InterPro" id="IPR043128">
    <property type="entry name" value="Rev_trsase/Diguanyl_cyclase"/>
</dbReference>
<dbReference type="AlphaFoldDB" id="A0A5B6W730"/>
<gene>
    <name evidence="1" type="ORF">EPI10_011325</name>
</gene>
<keyword evidence="1" id="KW-0695">RNA-directed DNA polymerase</keyword>
<dbReference type="Gene3D" id="3.30.70.270">
    <property type="match status" value="1"/>
</dbReference>
<dbReference type="PANTHER" id="PTHR24559:SF444">
    <property type="entry name" value="REVERSE TRANSCRIPTASE DOMAIN-CONTAINING PROTEIN"/>
    <property type="match status" value="1"/>
</dbReference>
<keyword evidence="1" id="KW-0808">Transferase</keyword>
<dbReference type="InterPro" id="IPR043502">
    <property type="entry name" value="DNA/RNA_pol_sf"/>
</dbReference>
<reference evidence="2" key="1">
    <citation type="journal article" date="2019" name="Plant Biotechnol. J.">
        <title>Genome sequencing of the Australian wild diploid species Gossypium australe highlights disease resistance and delayed gland morphogenesis.</title>
        <authorList>
            <person name="Cai Y."/>
            <person name="Cai X."/>
            <person name="Wang Q."/>
            <person name="Wang P."/>
            <person name="Zhang Y."/>
            <person name="Cai C."/>
            <person name="Xu Y."/>
            <person name="Wang K."/>
            <person name="Zhou Z."/>
            <person name="Wang C."/>
            <person name="Geng S."/>
            <person name="Li B."/>
            <person name="Dong Q."/>
            <person name="Hou Y."/>
            <person name="Wang H."/>
            <person name="Ai P."/>
            <person name="Liu Z."/>
            <person name="Yi F."/>
            <person name="Sun M."/>
            <person name="An G."/>
            <person name="Cheng J."/>
            <person name="Zhang Y."/>
            <person name="Shi Q."/>
            <person name="Xie Y."/>
            <person name="Shi X."/>
            <person name="Chang Y."/>
            <person name="Huang F."/>
            <person name="Chen Y."/>
            <person name="Hong S."/>
            <person name="Mi L."/>
            <person name="Sun Q."/>
            <person name="Zhang L."/>
            <person name="Zhou B."/>
            <person name="Peng R."/>
            <person name="Zhang X."/>
            <person name="Liu F."/>
        </authorList>
    </citation>
    <scope>NUCLEOTIDE SEQUENCE [LARGE SCALE GENOMIC DNA]</scope>
    <source>
        <strain evidence="2">cv. PA1801</strain>
    </source>
</reference>
<dbReference type="EMBL" id="SMMG02000004">
    <property type="protein sequence ID" value="KAA3477440.1"/>
    <property type="molecule type" value="Genomic_DNA"/>
</dbReference>
<name>A0A5B6W730_9ROSI</name>
<keyword evidence="1" id="KW-0548">Nucleotidyltransferase</keyword>
<evidence type="ECO:0000313" key="1">
    <source>
        <dbReference type="EMBL" id="KAA3477440.1"/>
    </source>
</evidence>
<keyword evidence="2" id="KW-1185">Reference proteome</keyword>
<organism evidence="1 2">
    <name type="scientific">Gossypium australe</name>
    <dbReference type="NCBI Taxonomy" id="47621"/>
    <lineage>
        <taxon>Eukaryota</taxon>
        <taxon>Viridiplantae</taxon>
        <taxon>Streptophyta</taxon>
        <taxon>Embryophyta</taxon>
        <taxon>Tracheophyta</taxon>
        <taxon>Spermatophyta</taxon>
        <taxon>Magnoliopsida</taxon>
        <taxon>eudicotyledons</taxon>
        <taxon>Gunneridae</taxon>
        <taxon>Pentapetalae</taxon>
        <taxon>rosids</taxon>
        <taxon>malvids</taxon>
        <taxon>Malvales</taxon>
        <taxon>Malvaceae</taxon>
        <taxon>Malvoideae</taxon>
        <taxon>Gossypium</taxon>
    </lineage>
</organism>
<comment type="caution">
    <text evidence="1">The sequence shown here is derived from an EMBL/GenBank/DDBJ whole genome shotgun (WGS) entry which is preliminary data.</text>
</comment>
<dbReference type="GO" id="GO:0003964">
    <property type="term" value="F:RNA-directed DNA polymerase activity"/>
    <property type="evidence" value="ECO:0007669"/>
    <property type="project" value="UniProtKB-KW"/>
</dbReference>
<evidence type="ECO:0000313" key="2">
    <source>
        <dbReference type="Proteomes" id="UP000325315"/>
    </source>
</evidence>
<dbReference type="PANTHER" id="PTHR24559">
    <property type="entry name" value="TRANSPOSON TY3-I GAG-POL POLYPROTEIN"/>
    <property type="match status" value="1"/>
</dbReference>
<dbReference type="InterPro" id="IPR053134">
    <property type="entry name" value="RNA-dir_DNA_polymerase"/>
</dbReference>
<dbReference type="Proteomes" id="UP000325315">
    <property type="component" value="Unassembled WGS sequence"/>
</dbReference>
<sequence length="82" mass="9595">MDLMNQSCDETEHVEHLRLVLQILRDKQLYAKFSKCEFWLNEVSFLGHVDSSKDLAVLDWKPPQNVFKILAFWDLSGIIDVS</sequence>
<dbReference type="OrthoDB" id="415724at2759"/>